<keyword evidence="6" id="KW-0998">Cell outer membrane</keyword>
<dbReference type="InterPro" id="IPR036942">
    <property type="entry name" value="Beta-barrel_TonB_sf"/>
</dbReference>
<evidence type="ECO:0000256" key="2">
    <source>
        <dbReference type="ARBA" id="ARBA00022448"/>
    </source>
</evidence>
<dbReference type="Pfam" id="PF07660">
    <property type="entry name" value="STN"/>
    <property type="match status" value="1"/>
</dbReference>
<reference evidence="10 11" key="1">
    <citation type="submission" date="2019-12" db="EMBL/GenBank/DDBJ databases">
        <title>Genomic-based taxomic classification of the family Erythrobacteraceae.</title>
        <authorList>
            <person name="Xu L."/>
        </authorList>
    </citation>
    <scope>NUCLEOTIDE SEQUENCE [LARGE SCALE GENOMIC DNA]</scope>
    <source>
        <strain evidence="10 11">DSM 18604</strain>
    </source>
</reference>
<comment type="caution">
    <text evidence="10">The sequence shown here is derived from an EMBL/GenBank/DDBJ whole genome shotgun (WGS) entry which is preliminary data.</text>
</comment>
<proteinExistence type="inferred from homology"/>
<keyword evidence="8" id="KW-0732">Signal</keyword>
<accession>A0A845A5G3</accession>
<evidence type="ECO:0000313" key="11">
    <source>
        <dbReference type="Proteomes" id="UP000460561"/>
    </source>
</evidence>
<feature type="domain" description="Secretin/TonB short N-terminal" evidence="9">
    <location>
        <begin position="54"/>
        <end position="104"/>
    </location>
</feature>
<dbReference type="Gene3D" id="2.40.170.20">
    <property type="entry name" value="TonB-dependent receptor, beta-barrel domain"/>
    <property type="match status" value="1"/>
</dbReference>
<dbReference type="InterPro" id="IPR012910">
    <property type="entry name" value="Plug_dom"/>
</dbReference>
<sequence>MIGHDRCSVIAILCAATIAMVADATPATAKQTTFNIPAGDLTHALPMISQVSDIQIIADPRVLDGHKTRGVVGTYSVRRALRVLLQGTGLTFRESGGVFLIVPAPKARPVRRQQADSFESRKPQPHQKVPEPLIVIGQRLADQAAIAIKEREVNISDAVAADDVQRLPDSTVVDALRRIPGVSVLPIADNEHPRDVPIAPVVRGLSQAYNNVTINGLAVASTGIPDAQSNSVSRGVRLDILPASVISSLVVIKTFTPDLNPNAIGGAIDLRTRSAFENGGERYVSVDGGAAVSSRHGEIRSQAPLGTHASLTASDTFGSDDQFGIVLSANYRHRENNSDIHGTSDSNYLEFFNVAGEKIDDPVGGAWMAVPRQDKYWHNSSDRRHWGLTARAEAELGDWHLSMFGGNLLFRDGYTRNEIIIAPLSDEVQDITPTSGRFSGGEVQVGYRDGVTHSKTRIAQFVADWQASPHDKMQFAAGYSRASLQETYKMVKFTGGNADAGTAGNFGFGYDTSAFQYSFNPPPAAYYDLANYGPAYWRKRERHARSRIGVAQLDWRHNMERGESGAGFAAGLSYTDARFSYHYQNVQYRSKDQSLTLNKVGKVTDVRLPFNQEHLSFIVIDPTLAWRLFDQNRQSIFQSDTLDDNLRDDFTHGETNLAAYATARLSNGGLDILGGFRLEQTRAQTDNFSKIEEEWKPEASSAHYTRLLPSLLADWEPGNQLRVRAAYSRTIGRPDYEDYAPRSVIEFAQGATVGDPDAKGVSVTLGNPEIMPRLSDNFDLSFEWTMPGQPNGFLSAALFHKAISHEIFEAQTEGYAMDGVFYRYAEVHRPVNADAAHVSGVELNAMIGSLRPVSHHLTHVGFSANWTLLDGAIKVLRSDGTTRHVPRFVSQPERIGNVSLFYNDGAFELRGAYNATGLALRSLAPDRPDQDIYWAPRHQFDLQARYRFQAGPSVVLDIANITEERVTSLTGPEHRWLKDSYAVPRTISLSLVWGIGA</sequence>
<gene>
    <name evidence="10" type="ORF">GRI39_05100</name>
</gene>
<dbReference type="Gene3D" id="3.55.50.30">
    <property type="match status" value="1"/>
</dbReference>
<keyword evidence="4" id="KW-0408">Iron</keyword>
<dbReference type="RefSeq" id="WP_160738656.1">
    <property type="nucleotide sequence ID" value="NZ_WTYQ01000002.1"/>
</dbReference>
<dbReference type="Pfam" id="PF00593">
    <property type="entry name" value="TonB_dep_Rec_b-barrel"/>
    <property type="match status" value="1"/>
</dbReference>
<evidence type="ECO:0000259" key="9">
    <source>
        <dbReference type="SMART" id="SM00965"/>
    </source>
</evidence>
<dbReference type="SUPFAM" id="SSF56935">
    <property type="entry name" value="Porins"/>
    <property type="match status" value="1"/>
</dbReference>
<evidence type="ECO:0000256" key="7">
    <source>
        <dbReference type="RuleBase" id="RU003357"/>
    </source>
</evidence>
<evidence type="ECO:0000256" key="6">
    <source>
        <dbReference type="ARBA" id="ARBA00023237"/>
    </source>
</evidence>
<keyword evidence="3" id="KW-0410">Iron transport</keyword>
<feature type="chain" id="PRO_5032328234" evidence="8">
    <location>
        <begin position="30"/>
        <end position="997"/>
    </location>
</feature>
<keyword evidence="3" id="KW-0406">Ion transport</keyword>
<dbReference type="Gene3D" id="2.170.130.10">
    <property type="entry name" value="TonB-dependent receptor, plug domain"/>
    <property type="match status" value="1"/>
</dbReference>
<dbReference type="OrthoDB" id="5476657at2"/>
<keyword evidence="10" id="KW-0675">Receptor</keyword>
<name>A0A845A5G3_9SPHN</name>
<keyword evidence="5 7" id="KW-0472">Membrane</keyword>
<evidence type="ECO:0000256" key="5">
    <source>
        <dbReference type="ARBA" id="ARBA00023136"/>
    </source>
</evidence>
<dbReference type="AlphaFoldDB" id="A0A845A5G3"/>
<feature type="signal peptide" evidence="8">
    <location>
        <begin position="1"/>
        <end position="29"/>
    </location>
</feature>
<dbReference type="GO" id="GO:0009279">
    <property type="term" value="C:cell outer membrane"/>
    <property type="evidence" value="ECO:0007669"/>
    <property type="project" value="UniProtKB-SubCell"/>
</dbReference>
<evidence type="ECO:0000256" key="8">
    <source>
        <dbReference type="SAM" id="SignalP"/>
    </source>
</evidence>
<comment type="similarity">
    <text evidence="7">Belongs to the TonB-dependent receptor family.</text>
</comment>
<organism evidence="10 11">
    <name type="scientific">Altericroceibacterium indicum</name>
    <dbReference type="NCBI Taxonomy" id="374177"/>
    <lineage>
        <taxon>Bacteria</taxon>
        <taxon>Pseudomonadati</taxon>
        <taxon>Pseudomonadota</taxon>
        <taxon>Alphaproteobacteria</taxon>
        <taxon>Sphingomonadales</taxon>
        <taxon>Erythrobacteraceae</taxon>
        <taxon>Altericroceibacterium</taxon>
    </lineage>
</organism>
<keyword evidence="11" id="KW-1185">Reference proteome</keyword>
<evidence type="ECO:0000313" key="10">
    <source>
        <dbReference type="EMBL" id="MXP25420.1"/>
    </source>
</evidence>
<dbReference type="PANTHER" id="PTHR40980">
    <property type="entry name" value="PLUG DOMAIN-CONTAINING PROTEIN"/>
    <property type="match status" value="1"/>
</dbReference>
<dbReference type="Pfam" id="PF07715">
    <property type="entry name" value="Plug"/>
    <property type="match status" value="1"/>
</dbReference>
<evidence type="ECO:0000256" key="3">
    <source>
        <dbReference type="ARBA" id="ARBA00022496"/>
    </source>
</evidence>
<dbReference type="SMART" id="SM00965">
    <property type="entry name" value="STN"/>
    <property type="match status" value="1"/>
</dbReference>
<evidence type="ECO:0000256" key="4">
    <source>
        <dbReference type="ARBA" id="ARBA00023004"/>
    </source>
</evidence>
<dbReference type="PANTHER" id="PTHR40980:SF4">
    <property type="entry name" value="TONB-DEPENDENT RECEPTOR-LIKE BETA-BARREL DOMAIN-CONTAINING PROTEIN"/>
    <property type="match status" value="1"/>
</dbReference>
<dbReference type="Proteomes" id="UP000460561">
    <property type="component" value="Unassembled WGS sequence"/>
</dbReference>
<dbReference type="InterPro" id="IPR000531">
    <property type="entry name" value="Beta-barrel_TonB"/>
</dbReference>
<dbReference type="EMBL" id="WTYQ01000002">
    <property type="protein sequence ID" value="MXP25420.1"/>
    <property type="molecule type" value="Genomic_DNA"/>
</dbReference>
<dbReference type="InterPro" id="IPR037066">
    <property type="entry name" value="Plug_dom_sf"/>
</dbReference>
<dbReference type="InterPro" id="IPR011662">
    <property type="entry name" value="Secretin/TonB_short_N"/>
</dbReference>
<evidence type="ECO:0000256" key="1">
    <source>
        <dbReference type="ARBA" id="ARBA00004442"/>
    </source>
</evidence>
<keyword evidence="2" id="KW-0813">Transport</keyword>
<protein>
    <submittedName>
        <fullName evidence="10">TonB-dependent receptor</fullName>
    </submittedName>
</protein>
<dbReference type="InterPro" id="IPR010104">
    <property type="entry name" value="TonB_rcpt_bac"/>
</dbReference>
<dbReference type="NCBIfam" id="TIGR01782">
    <property type="entry name" value="TonB-Xanth-Caul"/>
    <property type="match status" value="1"/>
</dbReference>
<keyword evidence="7" id="KW-0798">TonB box</keyword>
<dbReference type="GO" id="GO:0006826">
    <property type="term" value="P:iron ion transport"/>
    <property type="evidence" value="ECO:0007669"/>
    <property type="project" value="UniProtKB-KW"/>
</dbReference>
<comment type="subcellular location">
    <subcellularLocation>
        <location evidence="1 7">Cell outer membrane</location>
    </subcellularLocation>
</comment>